<keyword evidence="2" id="KW-1185">Reference proteome</keyword>
<accession>A0ABR2L846</accession>
<dbReference type="EMBL" id="JAPFFF010000001">
    <property type="protein sequence ID" value="KAK8899503.1"/>
    <property type="molecule type" value="Genomic_DNA"/>
</dbReference>
<sequence length="105" mass="11883">MSSIVQVPSVEKCIELFGGIEGRSFHREISKTGFRSASSFREQLLFLKITRPRITVREITKLLGISNNKFYAALENSEKINETPSGPPTRSLLTDIEEMQIIIKI</sequence>
<evidence type="ECO:0000313" key="2">
    <source>
        <dbReference type="Proteomes" id="UP001470230"/>
    </source>
</evidence>
<reference evidence="1 2" key="1">
    <citation type="submission" date="2024-04" db="EMBL/GenBank/DDBJ databases">
        <title>Tritrichomonas musculus Genome.</title>
        <authorList>
            <person name="Alves-Ferreira E."/>
            <person name="Grigg M."/>
            <person name="Lorenzi H."/>
            <person name="Galac M."/>
        </authorList>
    </citation>
    <scope>NUCLEOTIDE SEQUENCE [LARGE SCALE GENOMIC DNA]</scope>
    <source>
        <strain evidence="1 2">EAF2021</strain>
    </source>
</reference>
<evidence type="ECO:0000313" key="1">
    <source>
        <dbReference type="EMBL" id="KAK8899503.1"/>
    </source>
</evidence>
<name>A0ABR2L846_9EUKA</name>
<protein>
    <submittedName>
        <fullName evidence="1">Uncharacterized protein</fullName>
    </submittedName>
</protein>
<organism evidence="1 2">
    <name type="scientific">Tritrichomonas musculus</name>
    <dbReference type="NCBI Taxonomy" id="1915356"/>
    <lineage>
        <taxon>Eukaryota</taxon>
        <taxon>Metamonada</taxon>
        <taxon>Parabasalia</taxon>
        <taxon>Tritrichomonadida</taxon>
        <taxon>Tritrichomonadidae</taxon>
        <taxon>Tritrichomonas</taxon>
    </lineage>
</organism>
<proteinExistence type="predicted"/>
<dbReference type="Proteomes" id="UP001470230">
    <property type="component" value="Unassembled WGS sequence"/>
</dbReference>
<comment type="caution">
    <text evidence="1">The sequence shown here is derived from an EMBL/GenBank/DDBJ whole genome shotgun (WGS) entry which is preliminary data.</text>
</comment>
<gene>
    <name evidence="1" type="ORF">M9Y10_001819</name>
</gene>